<reference evidence="2" key="1">
    <citation type="submission" date="2015-11" db="EMBL/GenBank/DDBJ databases">
        <title>De novo transcriptome assembly of four potential Pierce s Disease insect vectors from Arizona vineyards.</title>
        <authorList>
            <person name="Tassone E.E."/>
        </authorList>
    </citation>
    <scope>NUCLEOTIDE SEQUENCE</scope>
</reference>
<name>A0A1B6J6P8_9HEMI</name>
<dbReference type="AlphaFoldDB" id="A0A1B6J6P8"/>
<evidence type="ECO:0000256" key="1">
    <source>
        <dbReference type="SAM" id="MobiDB-lite"/>
    </source>
</evidence>
<sequence>MCESDQSGDSSLGLLADLEKTFATGVCHLVTEMDCALQRFLDDTKWDFSQENKPQEKRPAKNSNSMEILDDLDRVLDSALCFLTNMANEDPTVSIPSGFFDGCQEDQTVSIPSGLFSSPQGASFASDESSFGILQDFDRILGSAECLLGMTIDRTLHSRIPVQYQINVEKDPRRGINEGRIKFGYTQDLPGGYVPTDDSCSPVPFGPQPYEFMGEEKLKKPAGWRYVPKGREPGDSLYRSHRKCLDQIRPVRSSASMSRIPVQTHFTVERDPRRDVPVFQDPEVPPPVPTSPVIDMSSMAEYPRVCPGTSKIPVLSHFVVEQSLGRGIPGEEGVEPPPPPAYLSKTFEECDSEEFPYYPPAYVGDVMERPSIARRREPKSAIYRYINPLEYEYCSDESSLSYASLEEAQAESSCPPTLPAETPKKTRKTVRFSENVMVQLISPNKTTSSSEPSSPEICSPDSSYEQPSLPCPPVHEPFTVYSSPEPSTSAQAQEWLRRSQAQNCVSQPQPGSYTYESPQPSTSTKGQPHITTEFTDTGSKISITTRDSTPSGTVSQTITLSQESAP</sequence>
<feature type="non-terminal residue" evidence="2">
    <location>
        <position position="566"/>
    </location>
</feature>
<organism evidence="2">
    <name type="scientific">Homalodisca liturata</name>
    <dbReference type="NCBI Taxonomy" id="320908"/>
    <lineage>
        <taxon>Eukaryota</taxon>
        <taxon>Metazoa</taxon>
        <taxon>Ecdysozoa</taxon>
        <taxon>Arthropoda</taxon>
        <taxon>Hexapoda</taxon>
        <taxon>Insecta</taxon>
        <taxon>Pterygota</taxon>
        <taxon>Neoptera</taxon>
        <taxon>Paraneoptera</taxon>
        <taxon>Hemiptera</taxon>
        <taxon>Auchenorrhyncha</taxon>
        <taxon>Membracoidea</taxon>
        <taxon>Cicadellidae</taxon>
        <taxon>Cicadellinae</taxon>
        <taxon>Proconiini</taxon>
        <taxon>Homalodisca</taxon>
    </lineage>
</organism>
<accession>A0A1B6J6P8</accession>
<feature type="compositionally biased region" description="Polar residues" evidence="1">
    <location>
        <begin position="499"/>
        <end position="566"/>
    </location>
</feature>
<proteinExistence type="predicted"/>
<feature type="region of interest" description="Disordered" evidence="1">
    <location>
        <begin position="441"/>
        <end position="566"/>
    </location>
</feature>
<evidence type="ECO:0000313" key="2">
    <source>
        <dbReference type="EMBL" id="JAS94845.1"/>
    </source>
</evidence>
<gene>
    <name evidence="2" type="ORF">g.33566</name>
</gene>
<dbReference type="EMBL" id="GECU01012861">
    <property type="protein sequence ID" value="JAS94845.1"/>
    <property type="molecule type" value="Transcribed_RNA"/>
</dbReference>
<feature type="compositionally biased region" description="Polar residues" evidence="1">
    <location>
        <begin position="480"/>
        <end position="492"/>
    </location>
</feature>
<feature type="compositionally biased region" description="Low complexity" evidence="1">
    <location>
        <begin position="442"/>
        <end position="463"/>
    </location>
</feature>
<protein>
    <submittedName>
        <fullName evidence="2">Uncharacterized protein</fullName>
    </submittedName>
</protein>